<dbReference type="EC" id="4.1.99.3" evidence="8"/>
<comment type="cofactor">
    <cofactor evidence="1">
        <name>(6R)-5,10-methylene-5,6,7,8-tetrahydrofolate</name>
        <dbReference type="ChEBI" id="CHEBI:15636"/>
    </cofactor>
</comment>
<dbReference type="InterPro" id="IPR006050">
    <property type="entry name" value="DNA_photolyase_N"/>
</dbReference>
<reference evidence="9" key="1">
    <citation type="journal article" date="2019" name="Int. J. Syst. Evol. Microbiol.">
        <title>The Global Catalogue of Microorganisms (GCM) 10K type strain sequencing project: providing services to taxonomists for standard genome sequencing and annotation.</title>
        <authorList>
            <consortium name="The Broad Institute Genomics Platform"/>
            <consortium name="The Broad Institute Genome Sequencing Center for Infectious Disease"/>
            <person name="Wu L."/>
            <person name="Ma J."/>
        </authorList>
    </citation>
    <scope>NUCLEOTIDE SEQUENCE [LARGE SCALE GENOMIC DNA]</scope>
    <source>
        <strain evidence="9">LMG 29894</strain>
    </source>
</reference>
<organism evidence="8 9">
    <name type="scientific">Chitinimonas lacunae</name>
    <dbReference type="NCBI Taxonomy" id="1963018"/>
    <lineage>
        <taxon>Bacteria</taxon>
        <taxon>Pseudomonadati</taxon>
        <taxon>Pseudomonadota</taxon>
        <taxon>Betaproteobacteria</taxon>
        <taxon>Neisseriales</taxon>
        <taxon>Chitinibacteraceae</taxon>
        <taxon>Chitinimonas</taxon>
    </lineage>
</organism>
<dbReference type="GO" id="GO:0003904">
    <property type="term" value="F:deoxyribodipyrimidine photo-lyase activity"/>
    <property type="evidence" value="ECO:0007669"/>
    <property type="project" value="UniProtKB-EC"/>
</dbReference>
<comment type="similarity">
    <text evidence="6">Belongs to the DNA photolyase family.</text>
</comment>
<evidence type="ECO:0000256" key="4">
    <source>
        <dbReference type="ARBA" id="ARBA00022827"/>
    </source>
</evidence>
<keyword evidence="5 6" id="KW-0157">Chromophore</keyword>
<dbReference type="PROSITE" id="PS00394">
    <property type="entry name" value="DNA_PHOTOLYASES_1_1"/>
    <property type="match status" value="1"/>
</dbReference>
<evidence type="ECO:0000256" key="3">
    <source>
        <dbReference type="ARBA" id="ARBA00022630"/>
    </source>
</evidence>
<evidence type="ECO:0000313" key="8">
    <source>
        <dbReference type="EMBL" id="MFC4160593.1"/>
    </source>
</evidence>
<keyword evidence="4 6" id="KW-0274">FAD</keyword>
<sequence length="471" mass="53009">MATYPLSLCWLRRDLRLTDQAALHAALAASDRVLPVFIFDRAILDGLPRDDRRVDFLHRTLAALKAELNARGRDLLIRHAQASEAIPALAAEFGAQAVFVSRDYEPAAVARDQTVAARLEAAGIAFHGCKDQVIFERDEVLTASRQPFSVFTPYKNAWLKRLAPSHLLPYPSEQQLDRLLARPAEPMPTLAELGFEPTDLDALGIVAGPAGAAARLDDFLRRIDDYAEARDFPAVKGVSYLSVHLRFGTLSIRQAVTLAQQHAGPGAAAWLNELIWREFYQQILHHRPDVVGQAFKAEYRALAFPNNEEWFRAWCEGRTGYPIVDAAMRQLNHSGYMHNRLRMVTASFLVKDLLIDWRWGERYFAEKLIDYDLAANNGGWQWAASTGCDAQPYFRIFNPLTQSRRFDPEGKFIRRYVPELAGLATDDLHAPWLAKPVDRAAAGVRLGQDYPFPLVDHARQREAALALFKKG</sequence>
<proteinExistence type="inferred from homology"/>
<dbReference type="InterPro" id="IPR018394">
    <property type="entry name" value="DNA_photolyase_1_CS_C"/>
</dbReference>
<dbReference type="PROSITE" id="PS00691">
    <property type="entry name" value="DNA_PHOTOLYASES_1_2"/>
    <property type="match status" value="1"/>
</dbReference>
<dbReference type="SUPFAM" id="SSF52425">
    <property type="entry name" value="Cryptochrome/photolyase, N-terminal domain"/>
    <property type="match status" value="1"/>
</dbReference>
<keyword evidence="3 6" id="KW-0285">Flavoprotein</keyword>
<evidence type="ECO:0000313" key="9">
    <source>
        <dbReference type="Proteomes" id="UP001595791"/>
    </source>
</evidence>
<dbReference type="InterPro" id="IPR036155">
    <property type="entry name" value="Crypto/Photolyase_N_sf"/>
</dbReference>
<dbReference type="PANTHER" id="PTHR11455">
    <property type="entry name" value="CRYPTOCHROME"/>
    <property type="match status" value="1"/>
</dbReference>
<comment type="caution">
    <text evidence="8">The sequence shown here is derived from an EMBL/GenBank/DDBJ whole genome shotgun (WGS) entry which is preliminary data.</text>
</comment>
<evidence type="ECO:0000256" key="6">
    <source>
        <dbReference type="RuleBase" id="RU004182"/>
    </source>
</evidence>
<dbReference type="Pfam" id="PF00875">
    <property type="entry name" value="DNA_photolyase"/>
    <property type="match status" value="1"/>
</dbReference>
<dbReference type="Pfam" id="PF03441">
    <property type="entry name" value="FAD_binding_7"/>
    <property type="match status" value="1"/>
</dbReference>
<dbReference type="InterPro" id="IPR002081">
    <property type="entry name" value="Cryptochrome/DNA_photolyase_1"/>
</dbReference>
<dbReference type="EMBL" id="JBHSBU010000001">
    <property type="protein sequence ID" value="MFC4160593.1"/>
    <property type="molecule type" value="Genomic_DNA"/>
</dbReference>
<keyword evidence="9" id="KW-1185">Reference proteome</keyword>
<keyword evidence="8" id="KW-0456">Lyase</keyword>
<accession>A0ABV8MQX5</accession>
<dbReference type="SUPFAM" id="SSF48173">
    <property type="entry name" value="Cryptochrome/photolyase FAD-binding domain"/>
    <property type="match status" value="1"/>
</dbReference>
<dbReference type="InterPro" id="IPR005101">
    <property type="entry name" value="Cryptochr/Photolyase_FAD-bd"/>
</dbReference>
<evidence type="ECO:0000259" key="7">
    <source>
        <dbReference type="PROSITE" id="PS51645"/>
    </source>
</evidence>
<dbReference type="PRINTS" id="PR00147">
    <property type="entry name" value="DNAPHOTLYASE"/>
</dbReference>
<protein>
    <submittedName>
        <fullName evidence="8">Cryptochrome/photolyase family protein</fullName>
        <ecNumber evidence="8">4.1.99.3</ecNumber>
    </submittedName>
</protein>
<dbReference type="PANTHER" id="PTHR11455:SF9">
    <property type="entry name" value="CRYPTOCHROME CIRCADIAN CLOCK 5 ISOFORM X1"/>
    <property type="match status" value="1"/>
</dbReference>
<dbReference type="PROSITE" id="PS51645">
    <property type="entry name" value="PHR_CRY_ALPHA_BETA"/>
    <property type="match status" value="1"/>
</dbReference>
<name>A0ABV8MQX5_9NEIS</name>
<dbReference type="Gene3D" id="1.25.40.80">
    <property type="match status" value="1"/>
</dbReference>
<gene>
    <name evidence="8" type="ORF">ACFOW7_14730</name>
</gene>
<feature type="domain" description="Photolyase/cryptochrome alpha/beta" evidence="7">
    <location>
        <begin position="5"/>
        <end position="134"/>
    </location>
</feature>
<evidence type="ECO:0000256" key="2">
    <source>
        <dbReference type="ARBA" id="ARBA00001974"/>
    </source>
</evidence>
<dbReference type="Proteomes" id="UP001595791">
    <property type="component" value="Unassembled WGS sequence"/>
</dbReference>
<dbReference type="RefSeq" id="WP_378165592.1">
    <property type="nucleotide sequence ID" value="NZ_JBHSBU010000001.1"/>
</dbReference>
<dbReference type="InterPro" id="IPR014729">
    <property type="entry name" value="Rossmann-like_a/b/a_fold"/>
</dbReference>
<evidence type="ECO:0000256" key="1">
    <source>
        <dbReference type="ARBA" id="ARBA00001932"/>
    </source>
</evidence>
<evidence type="ECO:0000256" key="5">
    <source>
        <dbReference type="ARBA" id="ARBA00022991"/>
    </source>
</evidence>
<dbReference type="Gene3D" id="1.10.579.10">
    <property type="entry name" value="DNA Cyclobutane Dipyrimidine Photolyase, subunit A, domain 3"/>
    <property type="match status" value="1"/>
</dbReference>
<dbReference type="InterPro" id="IPR036134">
    <property type="entry name" value="Crypto/Photolyase_FAD-like_sf"/>
</dbReference>
<dbReference type="Gene3D" id="3.40.50.620">
    <property type="entry name" value="HUPs"/>
    <property type="match status" value="1"/>
</dbReference>
<comment type="cofactor">
    <cofactor evidence="2">
        <name>FAD</name>
        <dbReference type="ChEBI" id="CHEBI:57692"/>
    </cofactor>
</comment>